<evidence type="ECO:0000259" key="3">
    <source>
        <dbReference type="Pfam" id="PF10145"/>
    </source>
</evidence>
<keyword evidence="2" id="KW-0472">Membrane</keyword>
<dbReference type="EMBL" id="LXSH01000027">
    <property type="protein sequence ID" value="OAM20577.1"/>
    <property type="molecule type" value="Genomic_DNA"/>
</dbReference>
<dbReference type="InterPro" id="IPR010090">
    <property type="entry name" value="Phage_tape_meas"/>
</dbReference>
<evidence type="ECO:0000313" key="5">
    <source>
        <dbReference type="Proteomes" id="UP000078103"/>
    </source>
</evidence>
<dbReference type="Pfam" id="PF10145">
    <property type="entry name" value="PhageMin_Tail"/>
    <property type="match status" value="1"/>
</dbReference>
<dbReference type="PANTHER" id="PTHR37813">
    <property type="entry name" value="FELS-2 PROPHAGE PROTEIN"/>
    <property type="match status" value="1"/>
</dbReference>
<dbReference type="RefSeq" id="WP_064106306.1">
    <property type="nucleotide sequence ID" value="NZ_LXSH01000027.1"/>
</dbReference>
<keyword evidence="2" id="KW-1133">Transmembrane helix</keyword>
<feature type="transmembrane region" description="Helical" evidence="2">
    <location>
        <begin position="473"/>
        <end position="500"/>
    </location>
</feature>
<proteinExistence type="predicted"/>
<gene>
    <name evidence="4" type="ORF">A7P89_09560</name>
</gene>
<evidence type="ECO:0000256" key="1">
    <source>
        <dbReference type="ARBA" id="ARBA00022612"/>
    </source>
</evidence>
<keyword evidence="1" id="KW-1188">Viral release from host cell</keyword>
<evidence type="ECO:0000256" key="2">
    <source>
        <dbReference type="SAM" id="Phobius"/>
    </source>
</evidence>
<evidence type="ECO:0000313" key="4">
    <source>
        <dbReference type="EMBL" id="OAM20577.1"/>
    </source>
</evidence>
<protein>
    <submittedName>
        <fullName evidence="4">Phage tail tape measure protein</fullName>
    </submittedName>
</protein>
<organism evidence="4 5">
    <name type="scientific">Eikenella corrodens</name>
    <dbReference type="NCBI Taxonomy" id="539"/>
    <lineage>
        <taxon>Bacteria</taxon>
        <taxon>Pseudomonadati</taxon>
        <taxon>Pseudomonadota</taxon>
        <taxon>Betaproteobacteria</taxon>
        <taxon>Neisseriales</taxon>
        <taxon>Neisseriaceae</taxon>
        <taxon>Eikenella</taxon>
    </lineage>
</organism>
<dbReference type="Proteomes" id="UP000078103">
    <property type="component" value="Unassembled WGS sequence"/>
</dbReference>
<accession>A0A1A9RNP4</accession>
<comment type="caution">
    <text evidence="4">The sequence shown here is derived from an EMBL/GenBank/DDBJ whole genome shotgun (WGS) entry which is preliminary data.</text>
</comment>
<name>A0A1A9RNP4_EIKCO</name>
<feature type="domain" description="Phage tail tape measure protein" evidence="3">
    <location>
        <begin position="161"/>
        <end position="377"/>
    </location>
</feature>
<keyword evidence="2" id="KW-0812">Transmembrane</keyword>
<sequence>MAKEFLVGVTIAAALKAGFTTVFGRAERTAKSLGSAIKEATHANDAFGRSIRQQQRLMPSRNLSEQSRAFAAMTMQIHRATRAQNDLNKAIAGQRAAQQHRQQLRSEIVETAGHAAVIAAPVVGSIRKFMEQEDASANLKISMMRRDGSFGRFNEIDRLTTEWGAALPGNKTDFTNMALGLKSQGISDETIINGGGLATARLNTVMGIPIADGSFFAKNMEAHGIKESELLRSADLTQRAYFAAGLSKEDMYQAMSYYAPKVNTLGLTGLENQKQIYAVEGLAANKGLEGSSFGTNFNMMLSQLSKGPTMMEMAAKGMRAEVRDMVEKSGAHFDFFNKDGSMKSLREITGTLESEFGKVRARFGDKGVMDVADALFGQEGGRVASILGQAGLGGFDAMIAKMDQQASLEDRIKVKTGTLSGAIEALGGMAENAAAKFGEVFAPDLKRFAAFGQNVIEQYAMPFISRHKEAIKVVAGLAVGLIGLKLVFLGLAYAGSLVAMPFRSMWTGFQKIRSMRNMWRLFRMSGVSRGVSLLRTFGMSAQWATRIAGGLGRVAAPFASVFGRIGQGAGVFGKLNVALGLVRQGFMFLARSLLTTPVGWAIMAIALAAVLIYKYWNPIKAFFAGVIDGIMKGLEPVKPTLIALGEAFSGIWAAVRPFVQPIIDWFGELFSVNQVAEGSARSFGETFGLVIGGILSSVVQTGAMILDGWRMIFDGISSLVGSAWTEIKTAFDGGLLGILGLILNWSPIGAFYSAFAAVLSWFGIDLPAKFTEFGSNIIQGLWNGLIAKFEAVKAWFAEKAAWFKNAFAQSNQIRSPSRVFRRFGGWMMEGLQIGINQAAPRPLAAIGSVSRGLQQRFSDNTSSLAASMAANSAELSAARQGTAAAGGITVHFSPTINAPGGDAGQIQAALQMGLREFEQLFERLMADKARRAY</sequence>
<dbReference type="PANTHER" id="PTHR37813:SF1">
    <property type="entry name" value="FELS-2 PROPHAGE PROTEIN"/>
    <property type="match status" value="1"/>
</dbReference>
<dbReference type="NCBIfam" id="TIGR01760">
    <property type="entry name" value="tape_meas_TP901"/>
    <property type="match status" value="1"/>
</dbReference>
<reference evidence="5" key="1">
    <citation type="submission" date="2016-05" db="EMBL/GenBank/DDBJ databases">
        <title>Draft genome of Corynebacterium afermentans subsp. afermentans LCDC 88199T.</title>
        <authorList>
            <person name="Bernier A.-M."/>
            <person name="Bernard K."/>
        </authorList>
    </citation>
    <scope>NUCLEOTIDE SEQUENCE [LARGE SCALE GENOMIC DNA]</scope>
    <source>
        <strain evidence="5">NML120819</strain>
    </source>
</reference>
<feature type="transmembrane region" description="Helical" evidence="2">
    <location>
        <begin position="594"/>
        <end position="616"/>
    </location>
</feature>
<dbReference type="AlphaFoldDB" id="A0A1A9RNP4"/>